<feature type="binding site" evidence="2">
    <location>
        <begin position="33"/>
        <end position="36"/>
    </location>
    <ligand>
        <name>substrate</name>
    </ligand>
</feature>
<dbReference type="PANTHER" id="PTHR10291:SF0">
    <property type="entry name" value="DEHYDRODOLICHYL DIPHOSPHATE SYNTHASE 2"/>
    <property type="match status" value="1"/>
</dbReference>
<dbReference type="GO" id="GO:0000287">
    <property type="term" value="F:magnesium ion binding"/>
    <property type="evidence" value="ECO:0007669"/>
    <property type="project" value="UniProtKB-UniRule"/>
</dbReference>
<dbReference type="NCBIfam" id="TIGR00055">
    <property type="entry name" value="uppS"/>
    <property type="match status" value="1"/>
</dbReference>
<feature type="binding site" evidence="2">
    <location>
        <position position="37"/>
    </location>
    <ligand>
        <name>substrate</name>
    </ligand>
</feature>
<accession>A0A1G9C4T1</accession>
<feature type="binding site" evidence="2">
    <location>
        <begin position="206"/>
        <end position="208"/>
    </location>
    <ligand>
        <name>substrate</name>
    </ligand>
</feature>
<keyword evidence="2" id="KW-0479">Metal-binding</keyword>
<comment type="subunit">
    <text evidence="2">Homodimer.</text>
</comment>
<feature type="binding site" evidence="2">
    <location>
        <position position="32"/>
    </location>
    <ligand>
        <name>Mg(2+)</name>
        <dbReference type="ChEBI" id="CHEBI:18420"/>
    </ligand>
</feature>
<dbReference type="NCBIfam" id="NF011405">
    <property type="entry name" value="PRK14830.1"/>
    <property type="match status" value="1"/>
</dbReference>
<dbReference type="Proteomes" id="UP000198718">
    <property type="component" value="Unassembled WGS sequence"/>
</dbReference>
<evidence type="ECO:0000256" key="1">
    <source>
        <dbReference type="ARBA" id="ARBA00022679"/>
    </source>
</evidence>
<feature type="binding site" evidence="2">
    <location>
        <position position="81"/>
    </location>
    <ligand>
        <name>substrate</name>
    </ligand>
</feature>
<feature type="binding site" evidence="2">
    <location>
        <position position="49"/>
    </location>
    <ligand>
        <name>substrate</name>
    </ligand>
</feature>
<dbReference type="GO" id="GO:0016094">
    <property type="term" value="P:polyprenol biosynthetic process"/>
    <property type="evidence" value="ECO:0007669"/>
    <property type="project" value="TreeGrafter"/>
</dbReference>
<dbReference type="InterPro" id="IPR018520">
    <property type="entry name" value="UPP_synth-like_CS"/>
</dbReference>
<name>A0A1G9C4T1_9FIRM</name>
<keyword evidence="1 2" id="KW-0808">Transferase</keyword>
<gene>
    <name evidence="3" type="ORF">SAMN05660472_01363</name>
</gene>
<dbReference type="SUPFAM" id="SSF64005">
    <property type="entry name" value="Undecaprenyl diphosphate synthase"/>
    <property type="match status" value="1"/>
</dbReference>
<evidence type="ECO:0000313" key="4">
    <source>
        <dbReference type="Proteomes" id="UP000198718"/>
    </source>
</evidence>
<feature type="binding site" evidence="2">
    <location>
        <begin position="77"/>
        <end position="79"/>
    </location>
    <ligand>
        <name>substrate</name>
    </ligand>
</feature>
<evidence type="ECO:0000256" key="2">
    <source>
        <dbReference type="HAMAP-Rule" id="MF_01139"/>
    </source>
</evidence>
<dbReference type="OrthoDB" id="4191603at2"/>
<feature type="binding site" evidence="2">
    <location>
        <position position="200"/>
    </location>
    <ligand>
        <name>substrate</name>
    </ligand>
</feature>
<dbReference type="Gene3D" id="3.40.1180.10">
    <property type="entry name" value="Decaprenyl diphosphate synthase-like"/>
    <property type="match status" value="1"/>
</dbReference>
<dbReference type="AlphaFoldDB" id="A0A1G9C4T1"/>
<feature type="binding site" evidence="2">
    <location>
        <position position="45"/>
    </location>
    <ligand>
        <name>substrate</name>
    </ligand>
</feature>
<keyword evidence="4" id="KW-1185">Reference proteome</keyword>
<dbReference type="EMBL" id="FNFP01000002">
    <property type="protein sequence ID" value="SDK46689.1"/>
    <property type="molecule type" value="Genomic_DNA"/>
</dbReference>
<dbReference type="RefSeq" id="WP_090552464.1">
    <property type="nucleotide sequence ID" value="NZ_FNFP01000002.1"/>
</dbReference>
<comment type="similarity">
    <text evidence="2">Belongs to the UPP synthase family.</text>
</comment>
<feature type="active site" evidence="2">
    <location>
        <position position="32"/>
    </location>
</feature>
<keyword evidence="2" id="KW-0460">Magnesium</keyword>
<comment type="cofactor">
    <cofactor evidence="2">
        <name>Mg(2+)</name>
        <dbReference type="ChEBI" id="CHEBI:18420"/>
    </cofactor>
    <text evidence="2">Binds 2 magnesium ions per subunit.</text>
</comment>
<dbReference type="FunFam" id="3.40.1180.10:FF:000001">
    <property type="entry name" value="(2E,6E)-farnesyl-diphosphate-specific ditrans,polycis-undecaprenyl-diphosphate synthase"/>
    <property type="match status" value="1"/>
</dbReference>
<feature type="active site" description="Proton acceptor" evidence="2">
    <location>
        <position position="80"/>
    </location>
</feature>
<sequence>MNISEKITVRDNLKNLHNDGDNMPQHIGIIMDGNGRWAESRKLPRTLGHRAGVDAIRDIITKASNLGLQYLTLYAFSTENWKRPEAEVSALMKLLIEYLKKEVRELHKNNVRIHTIGDITKFPESVREEISRAKELTSGNNGLCVNIALNYGSRDEIVRAVKKISNKILCKEMDLKDIDEDLISIHLDTGGIPQVDLLIRTSGEYRLSNFLLWQCAYAELWFTDVYWPDFNGEHLVKAIHDFQNRQRRFGGV</sequence>
<dbReference type="InterPro" id="IPR036424">
    <property type="entry name" value="UPP_synth-like_sf"/>
</dbReference>
<comment type="function">
    <text evidence="2">Catalyzes the condensation of isopentenyl diphosphate (IPP) with allylic pyrophosphates generating different type of terpenoids.</text>
</comment>
<organism evidence="3 4">
    <name type="scientific">Natronincola ferrireducens</name>
    <dbReference type="NCBI Taxonomy" id="393762"/>
    <lineage>
        <taxon>Bacteria</taxon>
        <taxon>Bacillati</taxon>
        <taxon>Bacillota</taxon>
        <taxon>Clostridia</taxon>
        <taxon>Peptostreptococcales</taxon>
        <taxon>Natronincolaceae</taxon>
        <taxon>Natronincola</taxon>
    </lineage>
</organism>
<dbReference type="PANTHER" id="PTHR10291">
    <property type="entry name" value="DEHYDRODOLICHYL DIPHOSPHATE SYNTHASE FAMILY MEMBER"/>
    <property type="match status" value="1"/>
</dbReference>
<dbReference type="GO" id="GO:0045547">
    <property type="term" value="F:ditrans,polycis-polyprenyl diphosphate synthase [(2E,6E)-farnesyl diphosphate specific] activity"/>
    <property type="evidence" value="ECO:0007669"/>
    <property type="project" value="TreeGrafter"/>
</dbReference>
<feature type="binding site" evidence="2">
    <location>
        <position position="219"/>
    </location>
    <ligand>
        <name>Mg(2+)</name>
        <dbReference type="ChEBI" id="CHEBI:18420"/>
    </ligand>
</feature>
<dbReference type="PROSITE" id="PS01066">
    <property type="entry name" value="UPP_SYNTHASE"/>
    <property type="match status" value="1"/>
</dbReference>
<dbReference type="CDD" id="cd00475">
    <property type="entry name" value="Cis_IPPS"/>
    <property type="match status" value="1"/>
</dbReference>
<proteinExistence type="inferred from homology"/>
<dbReference type="HAMAP" id="MF_01139">
    <property type="entry name" value="ISPT"/>
    <property type="match status" value="1"/>
</dbReference>
<dbReference type="Pfam" id="PF01255">
    <property type="entry name" value="Prenyltransf"/>
    <property type="match status" value="1"/>
</dbReference>
<protein>
    <recommendedName>
        <fullName evidence="2">Isoprenyl transferase</fullName>
        <ecNumber evidence="2">2.5.1.-</ecNumber>
    </recommendedName>
</protein>
<reference evidence="3 4" key="1">
    <citation type="submission" date="2016-10" db="EMBL/GenBank/DDBJ databases">
        <authorList>
            <person name="de Groot N.N."/>
        </authorList>
    </citation>
    <scope>NUCLEOTIDE SEQUENCE [LARGE SCALE GENOMIC DNA]</scope>
    <source>
        <strain evidence="3 4">DSM 18346</strain>
    </source>
</reference>
<dbReference type="InterPro" id="IPR001441">
    <property type="entry name" value="UPP_synth-like"/>
</dbReference>
<dbReference type="EC" id="2.5.1.-" evidence="2"/>
<evidence type="ECO:0000313" key="3">
    <source>
        <dbReference type="EMBL" id="SDK46689.1"/>
    </source>
</evidence>
<feature type="binding site" evidence="2">
    <location>
        <position position="83"/>
    </location>
    <ligand>
        <name>substrate</name>
    </ligand>
</feature>
<dbReference type="STRING" id="393762.SAMN05660472_01363"/>